<dbReference type="InterPro" id="IPR000994">
    <property type="entry name" value="Pept_M24"/>
</dbReference>
<dbReference type="Pfam" id="PF00557">
    <property type="entry name" value="Peptidase_M24"/>
    <property type="match status" value="1"/>
</dbReference>
<dbReference type="GeneID" id="20080583"/>
<gene>
    <name evidence="2" type="ORF">H310_03533</name>
</gene>
<dbReference type="OrthoDB" id="2013818at2759"/>
<dbReference type="InterPro" id="IPR050659">
    <property type="entry name" value="Peptidase_M24B"/>
</dbReference>
<accession>A0A024UI58</accession>
<name>A0A024UI58_9STRA</name>
<dbReference type="Gene3D" id="3.90.230.10">
    <property type="entry name" value="Creatinase/methionine aminopeptidase superfamily"/>
    <property type="match status" value="1"/>
</dbReference>
<evidence type="ECO:0000259" key="1">
    <source>
        <dbReference type="Pfam" id="PF00557"/>
    </source>
</evidence>
<dbReference type="SUPFAM" id="SSF53092">
    <property type="entry name" value="Creatinase/prolidase N-terminal domain"/>
    <property type="match status" value="1"/>
</dbReference>
<dbReference type="SUPFAM" id="SSF55920">
    <property type="entry name" value="Creatinase/aminopeptidase"/>
    <property type="match status" value="1"/>
</dbReference>
<reference evidence="2" key="1">
    <citation type="submission" date="2013-12" db="EMBL/GenBank/DDBJ databases">
        <title>The Genome Sequence of Aphanomyces invadans NJM9701.</title>
        <authorList>
            <consortium name="The Broad Institute Genomics Platform"/>
            <person name="Russ C."/>
            <person name="Tyler B."/>
            <person name="van West P."/>
            <person name="Dieguez-Uribeondo J."/>
            <person name="Young S.K."/>
            <person name="Zeng Q."/>
            <person name="Gargeya S."/>
            <person name="Fitzgerald M."/>
            <person name="Abouelleil A."/>
            <person name="Alvarado L."/>
            <person name="Chapman S.B."/>
            <person name="Gainer-Dewar J."/>
            <person name="Goldberg J."/>
            <person name="Griggs A."/>
            <person name="Gujja S."/>
            <person name="Hansen M."/>
            <person name="Howarth C."/>
            <person name="Imamovic A."/>
            <person name="Ireland A."/>
            <person name="Larimer J."/>
            <person name="McCowan C."/>
            <person name="Murphy C."/>
            <person name="Pearson M."/>
            <person name="Poon T.W."/>
            <person name="Priest M."/>
            <person name="Roberts A."/>
            <person name="Saif S."/>
            <person name="Shea T."/>
            <person name="Sykes S."/>
            <person name="Wortman J."/>
            <person name="Nusbaum C."/>
            <person name="Birren B."/>
        </authorList>
    </citation>
    <scope>NUCLEOTIDE SEQUENCE [LARGE SCALE GENOMIC DNA]</scope>
    <source>
        <strain evidence="2">NJM9701</strain>
    </source>
</reference>
<dbReference type="RefSeq" id="XP_008865652.1">
    <property type="nucleotide sequence ID" value="XM_008867430.1"/>
</dbReference>
<feature type="domain" description="Peptidase M24" evidence="1">
    <location>
        <begin position="154"/>
        <end position="350"/>
    </location>
</feature>
<proteinExistence type="predicted"/>
<dbReference type="PANTHER" id="PTHR46112:SF2">
    <property type="entry name" value="XAA-PRO AMINOPEPTIDASE P-RELATED"/>
    <property type="match status" value="1"/>
</dbReference>
<dbReference type="InterPro" id="IPR036005">
    <property type="entry name" value="Creatinase/aminopeptidase-like"/>
</dbReference>
<protein>
    <recommendedName>
        <fullName evidence="1">Peptidase M24 domain-containing protein</fullName>
    </recommendedName>
</protein>
<dbReference type="EMBL" id="KI913956">
    <property type="protein sequence ID" value="ETW05875.1"/>
    <property type="molecule type" value="Genomic_DNA"/>
</dbReference>
<dbReference type="AlphaFoldDB" id="A0A024UI58"/>
<dbReference type="eggNOG" id="ENOG502QSPG">
    <property type="taxonomic scope" value="Eukaryota"/>
</dbReference>
<dbReference type="VEuPathDB" id="FungiDB:H310_03533"/>
<sequence length="400" mass="43268">MPSPPYYAAFMDGSAAHDRQQDFLLKVHRVRALLVTLNAAAGVLSLAHNFAWITGGGRSHIFHASEGGVGSIYVDATHVVLITNNIEAKRLLNEELSGLDLQVFEEPWQNAQNVHTVASTFAEGGVVLLDMDSAFDNALAPLRQVLTPLDIRRYRQLGRDCSAVLSNVSRSIARPGLSEWAIAAAISQAAVAKGIDVVVLLVAADDRVDAIRHPLPTTKIIQNKVMLVLCGRRGGLIASLTRLVHFSQEVAIPEDLRQRHDAVTFVDAMALSATASPSASSSNVFRAMQGAYAVKGFANEWTFHHQGGSTGYKSREWKASPTSTDHIGPNQAYAWNPSIAGTKSEDTVLLHEDGQIEVLTAVDEAWPKVHHTIDGKTYARPDILHIQVDAFGNPVHSSTA</sequence>
<organism evidence="2">
    <name type="scientific">Aphanomyces invadans</name>
    <dbReference type="NCBI Taxonomy" id="157072"/>
    <lineage>
        <taxon>Eukaryota</taxon>
        <taxon>Sar</taxon>
        <taxon>Stramenopiles</taxon>
        <taxon>Oomycota</taxon>
        <taxon>Saprolegniomycetes</taxon>
        <taxon>Saprolegniales</taxon>
        <taxon>Verrucalvaceae</taxon>
        <taxon>Aphanomyces</taxon>
    </lineage>
</organism>
<evidence type="ECO:0000313" key="2">
    <source>
        <dbReference type="EMBL" id="ETW05875.1"/>
    </source>
</evidence>
<dbReference type="PANTHER" id="PTHR46112">
    <property type="entry name" value="AMINOPEPTIDASE"/>
    <property type="match status" value="1"/>
</dbReference>
<dbReference type="InterPro" id="IPR029149">
    <property type="entry name" value="Creatin/AminoP/Spt16_N"/>
</dbReference>